<name>A2E8Q2_TRIV3</name>
<dbReference type="RefSeq" id="XP_001323214.1">
    <property type="nucleotide sequence ID" value="XM_001323179.1"/>
</dbReference>
<evidence type="ECO:0000256" key="7">
    <source>
        <dbReference type="ARBA" id="ARBA00023237"/>
    </source>
</evidence>
<keyword evidence="7" id="KW-0998">Cell outer membrane</keyword>
<dbReference type="InParanoid" id="A2E8Q2"/>
<dbReference type="SUPFAM" id="SSF51126">
    <property type="entry name" value="Pectin lyase-like"/>
    <property type="match status" value="1"/>
</dbReference>
<evidence type="ECO:0000256" key="2">
    <source>
        <dbReference type="ARBA" id="ARBA00004442"/>
    </source>
</evidence>
<dbReference type="Pfam" id="PF02415">
    <property type="entry name" value="Chlam_PMP"/>
    <property type="match status" value="3"/>
</dbReference>
<keyword evidence="5" id="KW-0732">Signal</keyword>
<dbReference type="InterPro" id="IPR003368">
    <property type="entry name" value="POMP_repeat"/>
</dbReference>
<keyword evidence="9" id="KW-1185">Reference proteome</keyword>
<evidence type="ECO:0000256" key="5">
    <source>
        <dbReference type="ARBA" id="ARBA00022729"/>
    </source>
</evidence>
<dbReference type="InterPro" id="IPR012334">
    <property type="entry name" value="Pectin_lyas_fold"/>
</dbReference>
<keyword evidence="6" id="KW-0472">Membrane</keyword>
<evidence type="ECO:0000256" key="3">
    <source>
        <dbReference type="ARBA" id="ARBA00004613"/>
    </source>
</evidence>
<proteinExistence type="predicted"/>
<dbReference type="EMBL" id="DS113328">
    <property type="protein sequence ID" value="EAY10991.1"/>
    <property type="molecule type" value="Genomic_DNA"/>
</dbReference>
<dbReference type="GO" id="GO:0005576">
    <property type="term" value="C:extracellular region"/>
    <property type="evidence" value="ECO:0007669"/>
    <property type="project" value="UniProtKB-SubCell"/>
</dbReference>
<evidence type="ECO:0000256" key="4">
    <source>
        <dbReference type="ARBA" id="ARBA00022525"/>
    </source>
</evidence>
<dbReference type="SMR" id="A2E8Q2"/>
<dbReference type="VEuPathDB" id="TrichDB:TVAGG3_0343530"/>
<evidence type="ECO:0000313" key="8">
    <source>
        <dbReference type="EMBL" id="EAY10991.1"/>
    </source>
</evidence>
<protein>
    <submittedName>
        <fullName evidence="8">Polymorphic repeat outer membrane protein, putative</fullName>
    </submittedName>
</protein>
<sequence length="254" mass="27435">MSASAIFDFCSANLGGALCSIGSPIYLKNVQFKNNTAYKYGGGIYFQGIVSKDDPTNVSPTHKLIIQQLTLTGNKANEYGGAICLSSPAEVDFEDSTCQNNHAAFAGGAIYSHNTDNLKIFNTKFYQNTLQNNVFRQFSGQSISGKTNLAEDQYNTRFRARGGGAICVASDDKKLLTIQSKSVFSIHTRTAIPETALAATLHPSVMAQDMKLCWTVISISHLLKTQSTNGPQVINRNLSPTTTKAGMFPPSMIA</sequence>
<dbReference type="PANTHER" id="PTHR11319">
    <property type="entry name" value="G PROTEIN-COUPLED RECEPTOR-RELATED"/>
    <property type="match status" value="1"/>
</dbReference>
<dbReference type="PANTHER" id="PTHR11319:SF35">
    <property type="entry name" value="OUTER MEMBRANE PROTEIN PMPC-RELATED"/>
    <property type="match status" value="1"/>
</dbReference>
<evidence type="ECO:0000256" key="6">
    <source>
        <dbReference type="ARBA" id="ARBA00023136"/>
    </source>
</evidence>
<accession>A2E8Q2</accession>
<keyword evidence="4" id="KW-0964">Secreted</keyword>
<dbReference type="NCBIfam" id="TIGR01376">
    <property type="entry name" value="POMP_repeat"/>
    <property type="match status" value="1"/>
</dbReference>
<dbReference type="InterPro" id="IPR011050">
    <property type="entry name" value="Pectin_lyase_fold/virulence"/>
</dbReference>
<comment type="subcellular location">
    <subcellularLocation>
        <location evidence="1">Cell envelope</location>
    </subcellularLocation>
    <subcellularLocation>
        <location evidence="2">Cell outer membrane</location>
    </subcellularLocation>
    <subcellularLocation>
        <location evidence="3">Secreted</location>
    </subcellularLocation>
</comment>
<organism evidence="8 9">
    <name type="scientific">Trichomonas vaginalis (strain ATCC PRA-98 / G3)</name>
    <dbReference type="NCBI Taxonomy" id="412133"/>
    <lineage>
        <taxon>Eukaryota</taxon>
        <taxon>Metamonada</taxon>
        <taxon>Parabasalia</taxon>
        <taxon>Trichomonadida</taxon>
        <taxon>Trichomonadidae</taxon>
        <taxon>Trichomonas</taxon>
    </lineage>
</organism>
<reference evidence="8" key="1">
    <citation type="submission" date="2006-10" db="EMBL/GenBank/DDBJ databases">
        <authorList>
            <person name="Amadeo P."/>
            <person name="Zhao Q."/>
            <person name="Wortman J."/>
            <person name="Fraser-Liggett C."/>
            <person name="Carlton J."/>
        </authorList>
    </citation>
    <scope>NUCLEOTIDE SEQUENCE</scope>
    <source>
        <strain evidence="8">G3</strain>
    </source>
</reference>
<reference evidence="8" key="2">
    <citation type="journal article" date="2007" name="Science">
        <title>Draft genome sequence of the sexually transmitted pathogen Trichomonas vaginalis.</title>
        <authorList>
            <person name="Carlton J.M."/>
            <person name="Hirt R.P."/>
            <person name="Silva J.C."/>
            <person name="Delcher A.L."/>
            <person name="Schatz M."/>
            <person name="Zhao Q."/>
            <person name="Wortman J.R."/>
            <person name="Bidwell S.L."/>
            <person name="Alsmark U.C.M."/>
            <person name="Besteiro S."/>
            <person name="Sicheritz-Ponten T."/>
            <person name="Noel C.J."/>
            <person name="Dacks J.B."/>
            <person name="Foster P.G."/>
            <person name="Simillion C."/>
            <person name="Van de Peer Y."/>
            <person name="Miranda-Saavedra D."/>
            <person name="Barton G.J."/>
            <person name="Westrop G.D."/>
            <person name="Mueller S."/>
            <person name="Dessi D."/>
            <person name="Fiori P.L."/>
            <person name="Ren Q."/>
            <person name="Paulsen I."/>
            <person name="Zhang H."/>
            <person name="Bastida-Corcuera F.D."/>
            <person name="Simoes-Barbosa A."/>
            <person name="Brown M.T."/>
            <person name="Hayes R.D."/>
            <person name="Mukherjee M."/>
            <person name="Okumura C.Y."/>
            <person name="Schneider R."/>
            <person name="Smith A.J."/>
            <person name="Vanacova S."/>
            <person name="Villalvazo M."/>
            <person name="Haas B.J."/>
            <person name="Pertea M."/>
            <person name="Feldblyum T.V."/>
            <person name="Utterback T.R."/>
            <person name="Shu C.L."/>
            <person name="Osoegawa K."/>
            <person name="de Jong P.J."/>
            <person name="Hrdy I."/>
            <person name="Horvathova L."/>
            <person name="Zubacova Z."/>
            <person name="Dolezal P."/>
            <person name="Malik S.B."/>
            <person name="Logsdon J.M. Jr."/>
            <person name="Henze K."/>
            <person name="Gupta A."/>
            <person name="Wang C.C."/>
            <person name="Dunne R.L."/>
            <person name="Upcroft J.A."/>
            <person name="Upcroft P."/>
            <person name="White O."/>
            <person name="Salzberg S.L."/>
            <person name="Tang P."/>
            <person name="Chiu C.-H."/>
            <person name="Lee Y.-S."/>
            <person name="Embley T.M."/>
            <person name="Coombs G.H."/>
            <person name="Mottram J.C."/>
            <person name="Tachezy J."/>
            <person name="Fraser-Liggett C.M."/>
            <person name="Johnson P.J."/>
        </authorList>
    </citation>
    <scope>NUCLEOTIDE SEQUENCE [LARGE SCALE GENOMIC DNA]</scope>
    <source>
        <strain evidence="8">G3</strain>
    </source>
</reference>
<dbReference type="Gene3D" id="2.160.20.10">
    <property type="entry name" value="Single-stranded right-handed beta-helix, Pectin lyase-like"/>
    <property type="match status" value="1"/>
</dbReference>
<dbReference type="AlphaFoldDB" id="A2E8Q2"/>
<evidence type="ECO:0000313" key="9">
    <source>
        <dbReference type="Proteomes" id="UP000001542"/>
    </source>
</evidence>
<dbReference type="VEuPathDB" id="TrichDB:TVAG_446930"/>
<dbReference type="Proteomes" id="UP000001542">
    <property type="component" value="Unassembled WGS sequence"/>
</dbReference>
<dbReference type="KEGG" id="tva:4768929"/>
<evidence type="ECO:0000256" key="1">
    <source>
        <dbReference type="ARBA" id="ARBA00004196"/>
    </source>
</evidence>
<gene>
    <name evidence="8" type="ORF">TVAG_446930</name>
</gene>